<organism evidence="1 2">
    <name type="scientific">Lactobacillus delbrueckii</name>
    <dbReference type="NCBI Taxonomy" id="1584"/>
    <lineage>
        <taxon>Bacteria</taxon>
        <taxon>Bacillati</taxon>
        <taxon>Bacillota</taxon>
        <taxon>Bacilli</taxon>
        <taxon>Lactobacillales</taxon>
        <taxon>Lactobacillaceae</taxon>
        <taxon>Lactobacillus</taxon>
    </lineage>
</organism>
<name>A0ABD0AFA5_9LACO</name>
<sequence>MYETEESIKKVQQLVIEAIATGVKELCDEHSRKLISKQTETKLIRLIEDLSDAFEKSI</sequence>
<evidence type="ECO:0000313" key="2">
    <source>
        <dbReference type="Proteomes" id="UP001054884"/>
    </source>
</evidence>
<proteinExistence type="predicted"/>
<accession>A0ABD0AFA5</accession>
<evidence type="ECO:0000313" key="1">
    <source>
        <dbReference type="EMBL" id="GHN33586.1"/>
    </source>
</evidence>
<protein>
    <recommendedName>
        <fullName evidence="3">Phage protein</fullName>
    </recommendedName>
</protein>
<reference evidence="1 2" key="1">
    <citation type="journal article" date="2022" name="J. Dairy Sci.">
        <title>Genetic diversity of Lactobacillus delbrueckii isolated from raw milk in Hokkaido, Japan.</title>
        <authorList>
            <person name="Tsuchihashi H."/>
            <person name="Ichikawa A."/>
            <person name="Takeda M."/>
            <person name="Koizumi A."/>
            <person name="Mizoguchi C."/>
            <person name="Ishida T."/>
            <person name="Kimura K."/>
        </authorList>
    </citation>
    <scope>NUCLEOTIDE SEQUENCE [LARGE SCALE GENOMIC DNA]</scope>
    <source>
        <strain evidence="1 2">ME-791</strain>
    </source>
</reference>
<dbReference type="Proteomes" id="UP001054884">
    <property type="component" value="Unassembled WGS sequence"/>
</dbReference>
<dbReference type="EMBL" id="BNHY01000011">
    <property type="protein sequence ID" value="GHN33586.1"/>
    <property type="molecule type" value="Genomic_DNA"/>
</dbReference>
<comment type="caution">
    <text evidence="1">The sequence shown here is derived from an EMBL/GenBank/DDBJ whole genome shotgun (WGS) entry which is preliminary data.</text>
</comment>
<dbReference type="AlphaFoldDB" id="A0ABD0AFA5"/>
<evidence type="ECO:0008006" key="3">
    <source>
        <dbReference type="Google" id="ProtNLM"/>
    </source>
</evidence>
<gene>
    <name evidence="1" type="ORF">ME791_07380</name>
</gene>
<dbReference type="RefSeq" id="WP_231523228.1">
    <property type="nucleotide sequence ID" value="NZ_BNHQ01000015.1"/>
</dbReference>